<proteinExistence type="predicted"/>
<gene>
    <name evidence="1" type="ORF">OWV82_023118</name>
</gene>
<keyword evidence="2" id="KW-1185">Reference proteome</keyword>
<organism evidence="1 2">
    <name type="scientific">Melia azedarach</name>
    <name type="common">Chinaberry tree</name>
    <dbReference type="NCBI Taxonomy" id="155640"/>
    <lineage>
        <taxon>Eukaryota</taxon>
        <taxon>Viridiplantae</taxon>
        <taxon>Streptophyta</taxon>
        <taxon>Embryophyta</taxon>
        <taxon>Tracheophyta</taxon>
        <taxon>Spermatophyta</taxon>
        <taxon>Magnoliopsida</taxon>
        <taxon>eudicotyledons</taxon>
        <taxon>Gunneridae</taxon>
        <taxon>Pentapetalae</taxon>
        <taxon>rosids</taxon>
        <taxon>malvids</taxon>
        <taxon>Sapindales</taxon>
        <taxon>Meliaceae</taxon>
        <taxon>Melia</taxon>
    </lineage>
</organism>
<dbReference type="Proteomes" id="UP001164539">
    <property type="component" value="Chromosome 13"/>
</dbReference>
<protein>
    <submittedName>
        <fullName evidence="1">F-box protein</fullName>
    </submittedName>
</protein>
<evidence type="ECO:0000313" key="2">
    <source>
        <dbReference type="Proteomes" id="UP001164539"/>
    </source>
</evidence>
<evidence type="ECO:0000313" key="1">
    <source>
        <dbReference type="EMBL" id="KAJ4703185.1"/>
    </source>
</evidence>
<accession>A0ACC1WYZ3</accession>
<reference evidence="1 2" key="1">
    <citation type="journal article" date="2023" name="Science">
        <title>Complex scaffold remodeling in plant triterpene biosynthesis.</title>
        <authorList>
            <person name="De La Pena R."/>
            <person name="Hodgson H."/>
            <person name="Liu J.C."/>
            <person name="Stephenson M.J."/>
            <person name="Martin A.C."/>
            <person name="Owen C."/>
            <person name="Harkess A."/>
            <person name="Leebens-Mack J."/>
            <person name="Jimenez L.E."/>
            <person name="Osbourn A."/>
            <person name="Sattely E.S."/>
        </authorList>
    </citation>
    <scope>NUCLEOTIDE SEQUENCE [LARGE SCALE GENOMIC DNA]</scope>
    <source>
        <strain evidence="2">cv. JPN11</strain>
        <tissue evidence="1">Leaf</tissue>
    </source>
</reference>
<comment type="caution">
    <text evidence="1">The sequence shown here is derived from an EMBL/GenBank/DDBJ whole genome shotgun (WGS) entry which is preliminary data.</text>
</comment>
<name>A0ACC1WYZ3_MELAZ</name>
<dbReference type="EMBL" id="CM051406">
    <property type="protein sequence ID" value="KAJ4703185.1"/>
    <property type="molecule type" value="Genomic_DNA"/>
</dbReference>
<sequence>MQPLRQIYKAIEAAAATNKNKNKKKKKKKKTEKSTLASITEPPLNHPIPTDVMTDILSFLPVKSLLRFRCLSKEWRDLIEDRRFVDMHKDRGGSRVIKPRFGAASNFDTDKGEDTFRVLFEDDHGLLLLKKKVNKSYHIRNPATRQILDLPSPSFKSFLMFMFQDQYTGLYKVFSFNYHYRENIRSEVCEILTAGIDDRWRPLEASEHLQDFGVTAERFLLIRTYGAIHMVKIREQKLIKAVSINLKNERAAVVNTLPQGFFSDSDKLSPFNWEGKLAFFTIVNMELHVLVLEDYMKQRFGERKIVIPLTFMDEEELQSALNTKPQNEDEHQMIVNIRLELAKDGIVIFRLNNGDTIAYDYIESRIIRSLDMDLRYEGMYIGECLTSFNGMRAEKQQQKQENSKKPKRRRKQKRQKSSLKHHLPLFNMLSYFWL</sequence>